<dbReference type="EMBL" id="LWDV01000010">
    <property type="protein sequence ID" value="OCL25548.1"/>
    <property type="molecule type" value="Genomic_DNA"/>
</dbReference>
<evidence type="ECO:0000313" key="3">
    <source>
        <dbReference type="Proteomes" id="UP000093514"/>
    </source>
</evidence>
<keyword evidence="1" id="KW-0472">Membrane</keyword>
<dbReference type="GO" id="GO:0030288">
    <property type="term" value="C:outer membrane-bounded periplasmic space"/>
    <property type="evidence" value="ECO:0007669"/>
    <property type="project" value="InterPro"/>
</dbReference>
<evidence type="ECO:0000256" key="1">
    <source>
        <dbReference type="SAM" id="Phobius"/>
    </source>
</evidence>
<accession>A0A1C0A5Y4</accession>
<dbReference type="AlphaFoldDB" id="A0A1C0A5Y4"/>
<dbReference type="InterPro" id="IPR005534">
    <property type="entry name" value="Curli_assmbl/transp-comp_CsgG"/>
</dbReference>
<sequence>MLKLKARRVVSVILMVFMLVSFVGIDYARAQTVSASSDDSDGMKKGLIGALVILGVVGIYKMIKNHREETYQNHLSKGKMYLGKGEYGLAIRDLSQAKDVKDSVEVNRLLYNAKEEYKKRHYQLGSDYLSEGNWELAYNEFEKVRFYDNNYFDTNEKYNLAYQRLRELRLKRIAVIDFEDTTYRYNLGSRATSLFAAQLLDRNPKFIEVVERKQLDAILEEQQLGATGLIDSETAKEIGNILGVDYLVVGKVLSGSVNKDESSEYVETWDGKQKKRYHVQKQSYTKVIFKLLDVSDASIALSKTVTKKATYSEYYYQDESIIIPSDEEMIDRVLTEAVDEFAQDVYQKYEL</sequence>
<dbReference type="Gene3D" id="3.40.50.10610">
    <property type="entry name" value="ABC-type transport auxiliary lipoprotein component"/>
    <property type="match status" value="1"/>
</dbReference>
<dbReference type="Pfam" id="PF03783">
    <property type="entry name" value="CsgG"/>
    <property type="match status" value="1"/>
</dbReference>
<name>A0A1C0A5Y4_9FIRM</name>
<dbReference type="SUPFAM" id="SSF48452">
    <property type="entry name" value="TPR-like"/>
    <property type="match status" value="1"/>
</dbReference>
<reference evidence="3" key="1">
    <citation type="submission" date="2016-07" db="EMBL/GenBank/DDBJ databases">
        <authorList>
            <person name="Florea S."/>
            <person name="Webb J.S."/>
            <person name="Jaromczyk J."/>
            <person name="Schardl C.L."/>
        </authorList>
    </citation>
    <scope>NUCLEOTIDE SEQUENCE [LARGE SCALE GENOMIC DNA]</scope>
    <source>
        <strain evidence="3">Z6</strain>
    </source>
</reference>
<protein>
    <submittedName>
        <fullName evidence="2">Curli polymer formation protein</fullName>
    </submittedName>
</protein>
<evidence type="ECO:0000313" key="2">
    <source>
        <dbReference type="EMBL" id="OCL25548.1"/>
    </source>
</evidence>
<keyword evidence="3" id="KW-1185">Reference proteome</keyword>
<comment type="caution">
    <text evidence="2">The sequence shown here is derived from an EMBL/GenBank/DDBJ whole genome shotgun (WGS) entry which is preliminary data.</text>
</comment>
<feature type="transmembrane region" description="Helical" evidence="1">
    <location>
        <begin position="46"/>
        <end position="63"/>
    </location>
</feature>
<keyword evidence="1" id="KW-0812">Transmembrane</keyword>
<dbReference type="InterPro" id="IPR011990">
    <property type="entry name" value="TPR-like_helical_dom_sf"/>
</dbReference>
<dbReference type="Gene3D" id="1.25.40.10">
    <property type="entry name" value="Tetratricopeptide repeat domain"/>
    <property type="match status" value="1"/>
</dbReference>
<gene>
    <name evidence="2" type="ORF">U472_14525</name>
</gene>
<dbReference type="Proteomes" id="UP000093514">
    <property type="component" value="Unassembled WGS sequence"/>
</dbReference>
<organism evidence="2 3">
    <name type="scientific">Orenia metallireducens</name>
    <dbReference type="NCBI Taxonomy" id="1413210"/>
    <lineage>
        <taxon>Bacteria</taxon>
        <taxon>Bacillati</taxon>
        <taxon>Bacillota</taxon>
        <taxon>Clostridia</taxon>
        <taxon>Halanaerobiales</taxon>
        <taxon>Halobacteroidaceae</taxon>
        <taxon>Orenia</taxon>
    </lineage>
</organism>
<keyword evidence="1" id="KW-1133">Transmembrane helix</keyword>
<reference evidence="2 3" key="2">
    <citation type="submission" date="2016-08" db="EMBL/GenBank/DDBJ databases">
        <title>Orenia metallireducens sp. nov. strain Z6, a Novel Metal-reducing Firmicute from the Deep Subsurface.</title>
        <authorList>
            <person name="Maxim B.I."/>
            <person name="Kenneth K."/>
            <person name="Flynn T.M."/>
            <person name="Oloughlin E.J."/>
            <person name="Locke R.A."/>
            <person name="Weber J.R."/>
            <person name="Egan S.M."/>
            <person name="Mackie R.I."/>
            <person name="Cann I.K."/>
        </authorList>
    </citation>
    <scope>NUCLEOTIDE SEQUENCE [LARGE SCALE GENOMIC DNA]</scope>
    <source>
        <strain evidence="2 3">Z6</strain>
    </source>
</reference>
<proteinExistence type="predicted"/>